<evidence type="ECO:0000313" key="1">
    <source>
        <dbReference type="EMBL" id="ABG99861.1"/>
    </source>
</evidence>
<dbReference type="Proteomes" id="UP000008710">
    <property type="component" value="Plasmid pRHL1"/>
</dbReference>
<dbReference type="AlphaFoldDB" id="Q0RXX5"/>
<dbReference type="InterPro" id="IPR011008">
    <property type="entry name" value="Dimeric_a/b-barrel"/>
</dbReference>
<name>Q0RXX5_RHOJR</name>
<evidence type="ECO:0000313" key="2">
    <source>
        <dbReference type="Proteomes" id="UP000008710"/>
    </source>
</evidence>
<proteinExistence type="predicted"/>
<organism evidence="1 2">
    <name type="scientific">Rhodococcus jostii (strain RHA1)</name>
    <dbReference type="NCBI Taxonomy" id="101510"/>
    <lineage>
        <taxon>Bacteria</taxon>
        <taxon>Bacillati</taxon>
        <taxon>Actinomycetota</taxon>
        <taxon>Actinomycetes</taxon>
        <taxon>Mycobacteriales</taxon>
        <taxon>Nocardiaceae</taxon>
        <taxon>Rhodococcus</taxon>
    </lineage>
</organism>
<protein>
    <recommendedName>
        <fullName evidence="3">NIPSNAP domain-containing protein</fullName>
    </recommendedName>
</protein>
<accession>Q0RXX5</accession>
<dbReference type="RefSeq" id="WP_011599542.1">
    <property type="nucleotide sequence ID" value="NC_008269.1"/>
</dbReference>
<geneLocation type="plasmid" evidence="1 2">
    <name>pRHL1</name>
</geneLocation>
<dbReference type="EMBL" id="CP000432">
    <property type="protein sequence ID" value="ABG99861.1"/>
    <property type="molecule type" value="Genomic_DNA"/>
</dbReference>
<keyword evidence="1" id="KW-0614">Plasmid</keyword>
<evidence type="ECO:0008006" key="3">
    <source>
        <dbReference type="Google" id="ProtNLM"/>
    </source>
</evidence>
<dbReference type="OrthoDB" id="5182530at2"/>
<dbReference type="PATRIC" id="fig|101510.16.peg.8147"/>
<dbReference type="KEGG" id="rha:RHA1_ro08817"/>
<sequence length="104" mass="11781">MHVRVTRYRLLPGTTEKAMALVKEHWIPMIRDAEGFRGFELMVSETDELIGILRFQTGDQGLAALEQSREWVFHHFGDLLAQPSEVLMGTIELEAWPTKGPTGS</sequence>
<dbReference type="SUPFAM" id="SSF54909">
    <property type="entry name" value="Dimeric alpha+beta barrel"/>
    <property type="match status" value="1"/>
</dbReference>
<gene>
    <name evidence="1" type="ordered locus">RHA1_ro08817</name>
</gene>
<reference evidence="2" key="1">
    <citation type="journal article" date="2006" name="Proc. Natl. Acad. Sci. U.S.A.">
        <title>The complete genome of Rhodococcus sp. RHA1 provides insights into a catabolic powerhouse.</title>
        <authorList>
            <person name="McLeod M.P."/>
            <person name="Warren R.L."/>
            <person name="Hsiao W.W.L."/>
            <person name="Araki N."/>
            <person name="Myhre M."/>
            <person name="Fernandes C."/>
            <person name="Miyazawa D."/>
            <person name="Wong W."/>
            <person name="Lillquist A.L."/>
            <person name="Wang D."/>
            <person name="Dosanjh M."/>
            <person name="Hara H."/>
            <person name="Petrescu A."/>
            <person name="Morin R.D."/>
            <person name="Yang G."/>
            <person name="Stott J.M."/>
            <person name="Schein J.E."/>
            <person name="Shin H."/>
            <person name="Smailus D."/>
            <person name="Siddiqui A.S."/>
            <person name="Marra M.A."/>
            <person name="Jones S.J.M."/>
            <person name="Holt R."/>
            <person name="Brinkman F.S.L."/>
            <person name="Miyauchi K."/>
            <person name="Fukuda M."/>
            <person name="Davies J.E."/>
            <person name="Mohn W.W."/>
            <person name="Eltis L.D."/>
        </authorList>
    </citation>
    <scope>NUCLEOTIDE SEQUENCE [LARGE SCALE GENOMIC DNA]</scope>
    <source>
        <strain evidence="2">RHA1</strain>
    </source>
</reference>
<dbReference type="HOGENOM" id="CLU_2248021_0_0_11"/>